<dbReference type="Gene3D" id="2.120.10.30">
    <property type="entry name" value="TolB, C-terminal domain"/>
    <property type="match status" value="1"/>
</dbReference>
<dbReference type="PANTHER" id="PTHR46513">
    <property type="entry name" value="VITELLOGENIN RECEPTOR-LIKE PROTEIN-RELATED-RELATED"/>
    <property type="match status" value="1"/>
</dbReference>
<keyword evidence="1" id="KW-0449">Lipoprotein</keyword>
<proteinExistence type="predicted"/>
<dbReference type="Pfam" id="PF14670">
    <property type="entry name" value="FXa_inhibition"/>
    <property type="match status" value="1"/>
</dbReference>
<sequence length="141" mass="15995">MGLTVLRDHLYWIDRQQQMIERVDKLTGEGRTRIQGRISYLTSIHAAEEIDPQEFASHPCSRDNGGCSHICIAKGDGTSTCSCPMHLVLLQDLLHCGAGTEKLVRVDGKMDRAKSKTSWKKICWRLQKTLNWLEVHRPGQP</sequence>
<evidence type="ECO:0000313" key="2">
    <source>
        <dbReference type="Proteomes" id="UP001345963"/>
    </source>
</evidence>
<dbReference type="InterPro" id="IPR011042">
    <property type="entry name" value="6-blade_b-propeller_TolB-like"/>
</dbReference>
<protein>
    <submittedName>
        <fullName evidence="1">Low-density lipoprotein receptor- protein 5</fullName>
    </submittedName>
</protein>
<dbReference type="PANTHER" id="PTHR46513:SF41">
    <property type="entry name" value="LOW-DENSITY LIPOPROTEIN RECEPTOR-RELATED PROTEIN"/>
    <property type="match status" value="1"/>
</dbReference>
<organism evidence="1 2">
    <name type="scientific">Ataeniobius toweri</name>
    <dbReference type="NCBI Taxonomy" id="208326"/>
    <lineage>
        <taxon>Eukaryota</taxon>
        <taxon>Metazoa</taxon>
        <taxon>Chordata</taxon>
        <taxon>Craniata</taxon>
        <taxon>Vertebrata</taxon>
        <taxon>Euteleostomi</taxon>
        <taxon>Actinopterygii</taxon>
        <taxon>Neopterygii</taxon>
        <taxon>Teleostei</taxon>
        <taxon>Neoteleostei</taxon>
        <taxon>Acanthomorphata</taxon>
        <taxon>Ovalentaria</taxon>
        <taxon>Atherinomorphae</taxon>
        <taxon>Cyprinodontiformes</taxon>
        <taxon>Goodeidae</taxon>
        <taxon>Ataeniobius</taxon>
    </lineage>
</organism>
<dbReference type="InterPro" id="IPR050778">
    <property type="entry name" value="Cueball_EGF_LRP_Nidogen"/>
</dbReference>
<dbReference type="Proteomes" id="UP001345963">
    <property type="component" value="Unassembled WGS sequence"/>
</dbReference>
<evidence type="ECO:0000313" key="1">
    <source>
        <dbReference type="EMBL" id="MED6256244.1"/>
    </source>
</evidence>
<gene>
    <name evidence="1" type="primary">LRP5_1</name>
    <name evidence="1" type="ORF">ATANTOWER_022442</name>
</gene>
<keyword evidence="1" id="KW-0675">Receptor</keyword>
<name>A0ABU7C311_9TELE</name>
<reference evidence="1 2" key="1">
    <citation type="submission" date="2021-07" db="EMBL/GenBank/DDBJ databases">
        <authorList>
            <person name="Palmer J.M."/>
        </authorList>
    </citation>
    <scope>NUCLEOTIDE SEQUENCE [LARGE SCALE GENOMIC DNA]</scope>
    <source>
        <strain evidence="1 2">AT_MEX2019</strain>
        <tissue evidence="1">Muscle</tissue>
    </source>
</reference>
<dbReference type="SUPFAM" id="SSF57196">
    <property type="entry name" value="EGF/Laminin"/>
    <property type="match status" value="1"/>
</dbReference>
<keyword evidence="2" id="KW-1185">Reference proteome</keyword>
<dbReference type="EMBL" id="JAHUTI010073740">
    <property type="protein sequence ID" value="MED6256244.1"/>
    <property type="molecule type" value="Genomic_DNA"/>
</dbReference>
<comment type="caution">
    <text evidence="1">The sequence shown here is derived from an EMBL/GenBank/DDBJ whole genome shotgun (WGS) entry which is preliminary data.</text>
</comment>
<accession>A0ABU7C311</accession>